<dbReference type="SUPFAM" id="SSF53474">
    <property type="entry name" value="alpha/beta-Hydrolases"/>
    <property type="match status" value="1"/>
</dbReference>
<dbReference type="AlphaFoldDB" id="A0A7G7YLM7"/>
<evidence type="ECO:0000313" key="3">
    <source>
        <dbReference type="Proteomes" id="UP000515275"/>
    </source>
</evidence>
<dbReference type="Pfam" id="PF08310">
    <property type="entry name" value="LGFP"/>
    <property type="match status" value="4"/>
</dbReference>
<evidence type="ECO:0000256" key="1">
    <source>
        <dbReference type="SAM" id="MobiDB-lite"/>
    </source>
</evidence>
<feature type="region of interest" description="Disordered" evidence="1">
    <location>
        <begin position="62"/>
        <end position="90"/>
    </location>
</feature>
<dbReference type="InterPro" id="IPR050583">
    <property type="entry name" value="Mycobacterial_A85_antigen"/>
</dbReference>
<dbReference type="InterPro" id="IPR000801">
    <property type="entry name" value="Esterase-like"/>
</dbReference>
<dbReference type="InterPro" id="IPR013207">
    <property type="entry name" value="LGFP"/>
</dbReference>
<evidence type="ECO:0000313" key="2">
    <source>
        <dbReference type="EMBL" id="QNH95397.1"/>
    </source>
</evidence>
<dbReference type="Gene3D" id="3.40.50.1820">
    <property type="entry name" value="alpha/beta hydrolase"/>
    <property type="match status" value="1"/>
</dbReference>
<dbReference type="InterPro" id="IPR029058">
    <property type="entry name" value="AB_hydrolase_fold"/>
</dbReference>
<dbReference type="EMBL" id="CP046883">
    <property type="protein sequence ID" value="QNH95397.1"/>
    <property type="molecule type" value="Genomic_DNA"/>
</dbReference>
<sequence>MRIAAILPPRRTTGASAGARSSRRIKPAALALPLAAVLALPLIPAPAAESVLPTAHAQSAVPAGSGTDYLNPSNPPKRTPTEVTGQDLKGLPEGVSVDRVEWITDRWANVFINSAAMPGKPIKVQLLLARDWYSQPNRTFPTVWALDGLRAKEEESGWTIETNIASFYSDKNVNVVLPVGGESSFYTDWQQPDNGKHYKWETFLTKELPAVLREGWRSNDERAITGLSMGGTAAMNLAERFPQMWKFVGSFSGYLDVSSYGMPQAIDYATHDGGGYDAQKMWGPYGSQDWIDHDPKLGVEHLKNMSVYVSAGNGNTGAFDKDGPIPGVPENTVGMGLEMMSRMTTETFVNYAKRAGVNVVSKFRPSGTHSWPYWQFEMTQAWPYIANALSLPAGDRGAKCETKGDIGRRIGEFPQLGACISNEYDGADGGKIQDFRGGRAFWKQSSGAHFLWGRIGALYSSMNGTQSWLGYPLTEEIALKKDNGRFVKFENGHIYWTPQLGAVAVKNDFMKEWGKTGYENGPLGYPVAAERQVAGGAVQQFQNGVIVRKPDGSTQYVQGKIAEKYMELGGPESGLKWPKSDELDTPKNGKRSEFDGGVIYWSAETGAHSILNGAIRDAWAQEGFEVGRFGFPVADFAAIPAGGNEVKFQNGVIREINGHIQKDPQ</sequence>
<gene>
    <name evidence="2" type="ORF">GP473_00605</name>
</gene>
<accession>A0A7G7YLM7</accession>
<dbReference type="PANTHER" id="PTHR48098:SF1">
    <property type="entry name" value="DIACYLGLYCEROL ACYLTRANSFERASE_MYCOLYLTRANSFERASE AG85A"/>
    <property type="match status" value="1"/>
</dbReference>
<evidence type="ECO:0008006" key="4">
    <source>
        <dbReference type="Google" id="ProtNLM"/>
    </source>
</evidence>
<organism evidence="2 3">
    <name type="scientific">Corynebacterium anserum</name>
    <dbReference type="NCBI Taxonomy" id="2684406"/>
    <lineage>
        <taxon>Bacteria</taxon>
        <taxon>Bacillati</taxon>
        <taxon>Actinomycetota</taxon>
        <taxon>Actinomycetes</taxon>
        <taxon>Mycobacteriales</taxon>
        <taxon>Corynebacteriaceae</taxon>
        <taxon>Corynebacterium</taxon>
    </lineage>
</organism>
<dbReference type="GO" id="GO:0016747">
    <property type="term" value="F:acyltransferase activity, transferring groups other than amino-acyl groups"/>
    <property type="evidence" value="ECO:0007669"/>
    <property type="project" value="TreeGrafter"/>
</dbReference>
<dbReference type="PANTHER" id="PTHR48098">
    <property type="entry name" value="ENTEROCHELIN ESTERASE-RELATED"/>
    <property type="match status" value="1"/>
</dbReference>
<dbReference type="Proteomes" id="UP000515275">
    <property type="component" value="Chromosome"/>
</dbReference>
<dbReference type="Pfam" id="PF00756">
    <property type="entry name" value="Esterase"/>
    <property type="match status" value="1"/>
</dbReference>
<proteinExistence type="predicted"/>
<name>A0A7G7YLM7_9CORY</name>
<protein>
    <recommendedName>
        <fullName evidence="4">Trehalose O-mycolyltransferase</fullName>
    </recommendedName>
</protein>
<dbReference type="RefSeq" id="WP_186276948.1">
    <property type="nucleotide sequence ID" value="NZ_CP046883.1"/>
</dbReference>
<dbReference type="KEGG" id="cans:GP473_00605"/>
<reference evidence="2 3" key="1">
    <citation type="submission" date="2019-12" db="EMBL/GenBank/DDBJ databases">
        <title>Corynebacterium sp. nov., isolated from feces of the Anser Albifrons in China.</title>
        <authorList>
            <person name="Liu Q."/>
        </authorList>
    </citation>
    <scope>NUCLEOTIDE SEQUENCE [LARGE SCALE GENOMIC DNA]</scope>
    <source>
        <strain evidence="2 3">23H37-10</strain>
    </source>
</reference>
<keyword evidence="3" id="KW-1185">Reference proteome</keyword>